<name>A0ABT2VP73_9ALTE</name>
<evidence type="ECO:0000313" key="3">
    <source>
        <dbReference type="EMBL" id="MCU7554874.1"/>
    </source>
</evidence>
<organism evidence="3 4">
    <name type="scientific">Alteromonas salexigens</name>
    <dbReference type="NCBI Taxonomy" id="2982530"/>
    <lineage>
        <taxon>Bacteria</taxon>
        <taxon>Pseudomonadati</taxon>
        <taxon>Pseudomonadota</taxon>
        <taxon>Gammaproteobacteria</taxon>
        <taxon>Alteromonadales</taxon>
        <taxon>Alteromonadaceae</taxon>
        <taxon>Alteromonas/Salinimonas group</taxon>
        <taxon>Alteromonas</taxon>
    </lineage>
</organism>
<gene>
    <name evidence="3" type="ORF">OCL06_09710</name>
</gene>
<dbReference type="EMBL" id="JAOTJC010000008">
    <property type="protein sequence ID" value="MCU7554874.1"/>
    <property type="molecule type" value="Genomic_DNA"/>
</dbReference>
<feature type="compositionally biased region" description="Basic and acidic residues" evidence="1">
    <location>
        <begin position="48"/>
        <end position="65"/>
    </location>
</feature>
<dbReference type="PROSITE" id="PS51257">
    <property type="entry name" value="PROKAR_LIPOPROTEIN"/>
    <property type="match status" value="1"/>
</dbReference>
<keyword evidence="4" id="KW-1185">Reference proteome</keyword>
<feature type="compositionally biased region" description="Basic and acidic residues" evidence="1">
    <location>
        <begin position="72"/>
        <end position="86"/>
    </location>
</feature>
<feature type="region of interest" description="Disordered" evidence="1">
    <location>
        <begin position="44"/>
        <end position="86"/>
    </location>
</feature>
<feature type="chain" id="PRO_5046585590" description="Lipoprotein" evidence="2">
    <location>
        <begin position="20"/>
        <end position="86"/>
    </location>
</feature>
<protein>
    <recommendedName>
        <fullName evidence="5">Lipoprotein</fullName>
    </recommendedName>
</protein>
<reference evidence="4" key="1">
    <citation type="submission" date="2023-07" db="EMBL/GenBank/DDBJ databases">
        <title>Study on multiphase classification of strain Alteromonas salexigens isolated from the Yellow Sea.</title>
        <authorList>
            <person name="Sun L."/>
        </authorList>
    </citation>
    <scope>NUCLEOTIDE SEQUENCE [LARGE SCALE GENOMIC DNA]</scope>
    <source>
        <strain evidence="4">ASW11-19</strain>
    </source>
</reference>
<feature type="signal peptide" evidence="2">
    <location>
        <begin position="1"/>
        <end position="19"/>
    </location>
</feature>
<evidence type="ECO:0000313" key="4">
    <source>
        <dbReference type="Proteomes" id="UP001209257"/>
    </source>
</evidence>
<comment type="caution">
    <text evidence="3">The sequence shown here is derived from an EMBL/GenBank/DDBJ whole genome shotgun (WGS) entry which is preliminary data.</text>
</comment>
<dbReference type="RefSeq" id="WP_262993979.1">
    <property type="nucleotide sequence ID" value="NZ_JAOTJC010000008.1"/>
</dbReference>
<accession>A0ABT2VP73</accession>
<evidence type="ECO:0000256" key="1">
    <source>
        <dbReference type="SAM" id="MobiDB-lite"/>
    </source>
</evidence>
<evidence type="ECO:0000256" key="2">
    <source>
        <dbReference type="SAM" id="SignalP"/>
    </source>
</evidence>
<keyword evidence="2" id="KW-0732">Signal</keyword>
<evidence type="ECO:0008006" key="5">
    <source>
        <dbReference type="Google" id="ProtNLM"/>
    </source>
</evidence>
<proteinExistence type="predicted"/>
<sequence length="86" mass="9488">MRTITLTCMTLAIAGCAQAPHYQTAHATQEIIALQTLDHEAPVNNDGITRELQGDYGKHAADNYRDSVYTNKEGRRVETQGDKGNK</sequence>
<dbReference type="Proteomes" id="UP001209257">
    <property type="component" value="Unassembled WGS sequence"/>
</dbReference>